<organism evidence="2 3">
    <name type="scientific">Rubroshorea leprosula</name>
    <dbReference type="NCBI Taxonomy" id="152421"/>
    <lineage>
        <taxon>Eukaryota</taxon>
        <taxon>Viridiplantae</taxon>
        <taxon>Streptophyta</taxon>
        <taxon>Embryophyta</taxon>
        <taxon>Tracheophyta</taxon>
        <taxon>Spermatophyta</taxon>
        <taxon>Magnoliopsida</taxon>
        <taxon>eudicotyledons</taxon>
        <taxon>Gunneridae</taxon>
        <taxon>Pentapetalae</taxon>
        <taxon>rosids</taxon>
        <taxon>malvids</taxon>
        <taxon>Malvales</taxon>
        <taxon>Dipterocarpaceae</taxon>
        <taxon>Rubroshorea</taxon>
    </lineage>
</organism>
<accession>A0AAV5MFG5</accession>
<keyword evidence="1" id="KW-1133">Transmembrane helix</keyword>
<keyword evidence="1" id="KW-0812">Transmembrane</keyword>
<dbReference type="AlphaFoldDB" id="A0AAV5MFG5"/>
<evidence type="ECO:0000256" key="1">
    <source>
        <dbReference type="SAM" id="Phobius"/>
    </source>
</evidence>
<sequence length="38" mass="4345">MFSISVAFPFLPSHGLCFPLLHYFLFLAFQSRNNVGLI</sequence>
<evidence type="ECO:0000313" key="3">
    <source>
        <dbReference type="Proteomes" id="UP001054252"/>
    </source>
</evidence>
<protein>
    <submittedName>
        <fullName evidence="2">Uncharacterized protein</fullName>
    </submittedName>
</protein>
<dbReference type="Proteomes" id="UP001054252">
    <property type="component" value="Unassembled WGS sequence"/>
</dbReference>
<keyword evidence="3" id="KW-1185">Reference proteome</keyword>
<dbReference type="EMBL" id="BPVZ01000260">
    <property type="protein sequence ID" value="GKV48545.1"/>
    <property type="molecule type" value="Genomic_DNA"/>
</dbReference>
<evidence type="ECO:0000313" key="2">
    <source>
        <dbReference type="EMBL" id="GKV48545.1"/>
    </source>
</evidence>
<name>A0AAV5MFG5_9ROSI</name>
<comment type="caution">
    <text evidence="2">The sequence shown here is derived from an EMBL/GenBank/DDBJ whole genome shotgun (WGS) entry which is preliminary data.</text>
</comment>
<reference evidence="2 3" key="1">
    <citation type="journal article" date="2021" name="Commun. Biol.">
        <title>The genome of Shorea leprosula (Dipterocarpaceae) highlights the ecological relevance of drought in aseasonal tropical rainforests.</title>
        <authorList>
            <person name="Ng K.K.S."/>
            <person name="Kobayashi M.J."/>
            <person name="Fawcett J.A."/>
            <person name="Hatakeyama M."/>
            <person name="Paape T."/>
            <person name="Ng C.H."/>
            <person name="Ang C.C."/>
            <person name="Tnah L.H."/>
            <person name="Lee C.T."/>
            <person name="Nishiyama T."/>
            <person name="Sese J."/>
            <person name="O'Brien M.J."/>
            <person name="Copetti D."/>
            <person name="Mohd Noor M.I."/>
            <person name="Ong R.C."/>
            <person name="Putra M."/>
            <person name="Sireger I.Z."/>
            <person name="Indrioko S."/>
            <person name="Kosugi Y."/>
            <person name="Izuno A."/>
            <person name="Isagi Y."/>
            <person name="Lee S.L."/>
            <person name="Shimizu K.K."/>
        </authorList>
    </citation>
    <scope>NUCLEOTIDE SEQUENCE [LARGE SCALE GENOMIC DNA]</scope>
    <source>
        <strain evidence="2">214</strain>
    </source>
</reference>
<proteinExistence type="predicted"/>
<keyword evidence="1" id="KW-0472">Membrane</keyword>
<feature type="transmembrane region" description="Helical" evidence="1">
    <location>
        <begin position="6"/>
        <end position="29"/>
    </location>
</feature>
<gene>
    <name evidence="2" type="ORF">SLEP1_g55346</name>
</gene>